<proteinExistence type="predicted"/>
<comment type="caution">
    <text evidence="1">The sequence shown here is derived from an EMBL/GenBank/DDBJ whole genome shotgun (WGS) entry which is preliminary data.</text>
</comment>
<sequence length="44" mass="5055">MPDLSPPATWQEWRNLTRGDSLMVQTIKEGACALYCENFKPKNN</sequence>
<protein>
    <submittedName>
        <fullName evidence="1">Uncharacterized protein</fullName>
    </submittedName>
</protein>
<dbReference type="EMBL" id="JAAIUW010000013">
    <property type="protein sequence ID" value="KAF7803518.1"/>
    <property type="molecule type" value="Genomic_DNA"/>
</dbReference>
<organism evidence="1 2">
    <name type="scientific">Senna tora</name>
    <dbReference type="NCBI Taxonomy" id="362788"/>
    <lineage>
        <taxon>Eukaryota</taxon>
        <taxon>Viridiplantae</taxon>
        <taxon>Streptophyta</taxon>
        <taxon>Embryophyta</taxon>
        <taxon>Tracheophyta</taxon>
        <taxon>Spermatophyta</taxon>
        <taxon>Magnoliopsida</taxon>
        <taxon>eudicotyledons</taxon>
        <taxon>Gunneridae</taxon>
        <taxon>Pentapetalae</taxon>
        <taxon>rosids</taxon>
        <taxon>fabids</taxon>
        <taxon>Fabales</taxon>
        <taxon>Fabaceae</taxon>
        <taxon>Caesalpinioideae</taxon>
        <taxon>Cassia clade</taxon>
        <taxon>Senna</taxon>
    </lineage>
</organism>
<dbReference type="AlphaFoldDB" id="A0A834SJE0"/>
<gene>
    <name evidence="1" type="ORF">G2W53_042629</name>
</gene>
<keyword evidence="2" id="KW-1185">Reference proteome</keyword>
<evidence type="ECO:0000313" key="1">
    <source>
        <dbReference type="EMBL" id="KAF7803518.1"/>
    </source>
</evidence>
<reference evidence="1" key="1">
    <citation type="submission" date="2020-09" db="EMBL/GenBank/DDBJ databases">
        <title>Genome-Enabled Discovery of Anthraquinone Biosynthesis in Senna tora.</title>
        <authorList>
            <person name="Kang S.-H."/>
            <person name="Pandey R.P."/>
            <person name="Lee C.-M."/>
            <person name="Sim J.-S."/>
            <person name="Jeong J.-T."/>
            <person name="Choi B.-S."/>
            <person name="Jung M."/>
            <person name="Ginzburg D."/>
            <person name="Zhao K."/>
            <person name="Won S.Y."/>
            <person name="Oh T.-J."/>
            <person name="Yu Y."/>
            <person name="Kim N.-H."/>
            <person name="Lee O.R."/>
            <person name="Lee T.-H."/>
            <person name="Bashyal P."/>
            <person name="Kim T.-S."/>
            <person name="Lee W.-H."/>
            <person name="Kawkins C."/>
            <person name="Kim C.-K."/>
            <person name="Kim J.S."/>
            <person name="Ahn B.O."/>
            <person name="Rhee S.Y."/>
            <person name="Sohng J.K."/>
        </authorList>
    </citation>
    <scope>NUCLEOTIDE SEQUENCE</scope>
    <source>
        <tissue evidence="1">Leaf</tissue>
    </source>
</reference>
<dbReference type="Proteomes" id="UP000634136">
    <property type="component" value="Unassembled WGS sequence"/>
</dbReference>
<accession>A0A834SJE0</accession>
<evidence type="ECO:0000313" key="2">
    <source>
        <dbReference type="Proteomes" id="UP000634136"/>
    </source>
</evidence>
<name>A0A834SJE0_9FABA</name>